<evidence type="ECO:0000256" key="9">
    <source>
        <dbReference type="RuleBase" id="RU369094"/>
    </source>
</evidence>
<dbReference type="Proteomes" id="UP001634393">
    <property type="component" value="Unassembled WGS sequence"/>
</dbReference>
<organism evidence="12 13">
    <name type="scientific">Penstemon smallii</name>
    <dbReference type="NCBI Taxonomy" id="265156"/>
    <lineage>
        <taxon>Eukaryota</taxon>
        <taxon>Viridiplantae</taxon>
        <taxon>Streptophyta</taxon>
        <taxon>Embryophyta</taxon>
        <taxon>Tracheophyta</taxon>
        <taxon>Spermatophyta</taxon>
        <taxon>Magnoliopsida</taxon>
        <taxon>eudicotyledons</taxon>
        <taxon>Gunneridae</taxon>
        <taxon>Pentapetalae</taxon>
        <taxon>asterids</taxon>
        <taxon>lamiids</taxon>
        <taxon>Lamiales</taxon>
        <taxon>Plantaginaceae</taxon>
        <taxon>Cheloneae</taxon>
        <taxon>Penstemon</taxon>
    </lineage>
</organism>
<evidence type="ECO:0000313" key="12">
    <source>
        <dbReference type="EMBL" id="KAL3840084.1"/>
    </source>
</evidence>
<feature type="compositionally biased region" description="Low complexity" evidence="10">
    <location>
        <begin position="126"/>
        <end position="142"/>
    </location>
</feature>
<dbReference type="PROSITE" id="PS01361">
    <property type="entry name" value="ZF_DOF_1"/>
    <property type="match status" value="1"/>
</dbReference>
<dbReference type="GO" id="GO:0003700">
    <property type="term" value="F:DNA-binding transcription factor activity"/>
    <property type="evidence" value="ECO:0007669"/>
    <property type="project" value="UniProtKB-UniRule"/>
</dbReference>
<dbReference type="PROSITE" id="PS50884">
    <property type="entry name" value="ZF_DOF_2"/>
    <property type="match status" value="1"/>
</dbReference>
<dbReference type="EMBL" id="JBJXBP010000003">
    <property type="protein sequence ID" value="KAL3840084.1"/>
    <property type="molecule type" value="Genomic_DNA"/>
</dbReference>
<keyword evidence="13" id="KW-1185">Reference proteome</keyword>
<comment type="subcellular location">
    <subcellularLocation>
        <location evidence="8 9">Nucleus</location>
    </subcellularLocation>
</comment>
<evidence type="ECO:0000259" key="11">
    <source>
        <dbReference type="PROSITE" id="PS50884"/>
    </source>
</evidence>
<evidence type="ECO:0000256" key="6">
    <source>
        <dbReference type="ARBA" id="ARBA00023163"/>
    </source>
</evidence>
<evidence type="ECO:0000256" key="5">
    <source>
        <dbReference type="ARBA" id="ARBA00023125"/>
    </source>
</evidence>
<dbReference type="GO" id="GO:0008270">
    <property type="term" value="F:zinc ion binding"/>
    <property type="evidence" value="ECO:0007669"/>
    <property type="project" value="UniProtKB-KW"/>
</dbReference>
<evidence type="ECO:0000256" key="1">
    <source>
        <dbReference type="ARBA" id="ARBA00022723"/>
    </source>
</evidence>
<gene>
    <name evidence="12" type="ORF">ACJIZ3_024675</name>
</gene>
<dbReference type="GO" id="GO:0003677">
    <property type="term" value="F:DNA binding"/>
    <property type="evidence" value="ECO:0007669"/>
    <property type="project" value="UniProtKB-UniRule"/>
</dbReference>
<accession>A0ABD3TSI8</accession>
<evidence type="ECO:0000256" key="4">
    <source>
        <dbReference type="ARBA" id="ARBA00023015"/>
    </source>
</evidence>
<name>A0ABD3TSI8_9LAMI</name>
<dbReference type="PANTHER" id="PTHR31992">
    <property type="entry name" value="DOF ZINC FINGER PROTEIN DOF1.4-RELATED"/>
    <property type="match status" value="1"/>
</dbReference>
<keyword evidence="7 8" id="KW-0539">Nucleus</keyword>
<evidence type="ECO:0000256" key="10">
    <source>
        <dbReference type="SAM" id="MobiDB-lite"/>
    </source>
</evidence>
<comment type="caution">
    <text evidence="12">The sequence shown here is derived from an EMBL/GenBank/DDBJ whole genome shotgun (WGS) entry which is preliminary data.</text>
</comment>
<keyword evidence="5 8" id="KW-0238">DNA-binding</keyword>
<feature type="region of interest" description="Disordered" evidence="10">
    <location>
        <begin position="67"/>
        <end position="100"/>
    </location>
</feature>
<feature type="compositionally biased region" description="Low complexity" evidence="10">
    <location>
        <begin position="78"/>
        <end position="97"/>
    </location>
</feature>
<evidence type="ECO:0000256" key="2">
    <source>
        <dbReference type="ARBA" id="ARBA00022771"/>
    </source>
</evidence>
<dbReference type="GO" id="GO:0005634">
    <property type="term" value="C:nucleus"/>
    <property type="evidence" value="ECO:0007669"/>
    <property type="project" value="UniProtKB-SubCell"/>
</dbReference>
<comment type="function">
    <text evidence="9">Transcription factor that binds specifically to a 5'-AA[AG]G-3' consensus core sequence.</text>
</comment>
<dbReference type="InterPro" id="IPR003851">
    <property type="entry name" value="Znf_Dof"/>
</dbReference>
<evidence type="ECO:0000256" key="3">
    <source>
        <dbReference type="ARBA" id="ARBA00022833"/>
    </source>
</evidence>
<dbReference type="AlphaFoldDB" id="A0ABD3TSI8"/>
<evidence type="ECO:0000313" key="13">
    <source>
        <dbReference type="Proteomes" id="UP001634393"/>
    </source>
</evidence>
<dbReference type="InterPro" id="IPR045174">
    <property type="entry name" value="Dof"/>
</dbReference>
<dbReference type="Pfam" id="PF02701">
    <property type="entry name" value="Zn_ribbon_Dof"/>
    <property type="match status" value="1"/>
</dbReference>
<keyword evidence="2 8" id="KW-0863">Zinc-finger</keyword>
<evidence type="ECO:0000256" key="7">
    <source>
        <dbReference type="ARBA" id="ARBA00023242"/>
    </source>
</evidence>
<keyword evidence="3 9" id="KW-0862">Zinc</keyword>
<sequence length="265" mass="29342">MPMMIETPTKWTSNNIELAPNCPRCASSNTKFCYYNNYSLSQPRYFCKACKRYWTKGGSLRNVPVGGGCRKSRRARASRGAPAPAPALSPGNGAGSAYESENGSEIDLAAVFAKYVNHNVDKEEFSSPGDSSVSSDNVQTSSLDIDGQMDDNGTMFEYRRKTENLIDGGDDDQMLHQMLMDDDFNGHNFMYQNSHDALEVQGILGADVWSDGINLQSFEGQDSMVQMQDLGLFSPDHDHFRVSANLVQDSWGSFDLSAYEFLSKP</sequence>
<proteinExistence type="predicted"/>
<keyword evidence="6 9" id="KW-0804">Transcription</keyword>
<protein>
    <recommendedName>
        <fullName evidence="9">Dof zinc finger protein</fullName>
    </recommendedName>
</protein>
<feature type="region of interest" description="Disordered" evidence="10">
    <location>
        <begin position="123"/>
        <end position="151"/>
    </location>
</feature>
<evidence type="ECO:0000256" key="8">
    <source>
        <dbReference type="PROSITE-ProRule" id="PRU00071"/>
    </source>
</evidence>
<reference evidence="12 13" key="1">
    <citation type="submission" date="2024-12" db="EMBL/GenBank/DDBJ databases">
        <title>The unique morphological basis and parallel evolutionary history of personate flowers in Penstemon.</title>
        <authorList>
            <person name="Depatie T.H."/>
            <person name="Wessinger C.A."/>
        </authorList>
    </citation>
    <scope>NUCLEOTIDE SEQUENCE [LARGE SCALE GENOMIC DNA]</scope>
    <source>
        <strain evidence="12">WTNN_2</strain>
        <tissue evidence="12">Leaf</tissue>
    </source>
</reference>
<dbReference type="PANTHER" id="PTHR31992:SF316">
    <property type="entry name" value="DOF ZINC FINGER PROTEIN DOF1.2"/>
    <property type="match status" value="1"/>
</dbReference>
<keyword evidence="4 9" id="KW-0805">Transcription regulation</keyword>
<keyword evidence="1 9" id="KW-0479">Metal-binding</keyword>
<feature type="domain" description="Dof-type" evidence="11">
    <location>
        <begin position="20"/>
        <end position="74"/>
    </location>
</feature>